<dbReference type="VEuPathDB" id="VectorBase:MDOMA2_017890"/>
<sequence>MNVPSTPRSSHMLHHNQQPGQQQAPTAPTTPLTALSQQHQQQQHLVNHQQHHISSLSRPQTPNTPNSQQHHNLPQQQQAMAHIHPHHVQRPAMPMSPMVVVSSANVIPTSVIGSPLPPTNAANHHLQHPHPHHPQQQHHLPQAVLHHQSPQLHHQQHHPHHMQQQQQPPNHMVHHSIQMSNHQQHVVVQTSNGGGAVAVGGGFVYQQQPQQQQQMQKEARLTSKELPTTAWRRERRLRTGEYHHPPQQQQQQQQQEGLLIDISPEFGGVGPPLQGPLLHLGESASMHVDSSFCILDAPIDVPTEGEGEFLDNDNTSVMPHTPTMPSQMQSQTQFEFAGASPSRLQPPPYQMPPTYSNTLEFCQQQQQRGNDPFDTSKINVNGSPTQQIAGGGTTNDDIGALYSNVMKMQQPAQQDTPLRNTSLQNSNSNYNSPAARKSLFGGGGGVSNATTASNISITGNKENIPQLTNDSATQQNLPSLRQYEALQSQQVTAISAAEDSALQKNLSTLSLEKQTTTQTTVNDAQVVLDKNFIAELEKDMYSNKGHNDFERNTTQMYANKEAVYANKQNLTPLKNSSNSLSNNSSPSSNNGASPKMHNAERQSQYAASSFYASNQELQKQNNLDNASAASNVSNTQSVVNRI</sequence>
<evidence type="ECO:0000313" key="2">
    <source>
        <dbReference type="EMBL" id="AFP65085.1"/>
    </source>
</evidence>
<dbReference type="VEuPathDB" id="VectorBase:MDOMA2_006776"/>
<feature type="compositionally biased region" description="Polar residues" evidence="1">
    <location>
        <begin position="53"/>
        <end position="64"/>
    </location>
</feature>
<feature type="region of interest" description="Disordered" evidence="1">
    <location>
        <begin position="119"/>
        <end position="169"/>
    </location>
</feature>
<organism evidence="2">
    <name type="scientific">Musca domestica</name>
    <name type="common">House fly</name>
    <dbReference type="NCBI Taxonomy" id="7370"/>
    <lineage>
        <taxon>Eukaryota</taxon>
        <taxon>Metazoa</taxon>
        <taxon>Ecdysozoa</taxon>
        <taxon>Arthropoda</taxon>
        <taxon>Hexapoda</taxon>
        <taxon>Insecta</taxon>
        <taxon>Pterygota</taxon>
        <taxon>Neoptera</taxon>
        <taxon>Endopterygota</taxon>
        <taxon>Diptera</taxon>
        <taxon>Brachycera</taxon>
        <taxon>Muscomorpha</taxon>
        <taxon>Muscoidea</taxon>
        <taxon>Muscidae</taxon>
        <taxon>Musca</taxon>
    </lineage>
</organism>
<feature type="compositionally biased region" description="Low complexity" evidence="1">
    <location>
        <begin position="17"/>
        <end position="48"/>
    </location>
</feature>
<feature type="compositionally biased region" description="Low complexity" evidence="1">
    <location>
        <begin position="65"/>
        <end position="78"/>
    </location>
</feature>
<feature type="compositionally biased region" description="Low complexity" evidence="1">
    <location>
        <begin position="137"/>
        <end position="153"/>
    </location>
</feature>
<feature type="non-terminal residue" evidence="2">
    <location>
        <position position="642"/>
    </location>
</feature>
<feature type="compositionally biased region" description="Basic residues" evidence="1">
    <location>
        <begin position="125"/>
        <end position="136"/>
    </location>
</feature>
<feature type="region of interest" description="Disordered" evidence="1">
    <location>
        <begin position="409"/>
        <end position="443"/>
    </location>
</feature>
<feature type="compositionally biased region" description="Low complexity" evidence="1">
    <location>
        <begin position="575"/>
        <end position="590"/>
    </location>
</feature>
<name>T1PNW5_MUSDO</name>
<dbReference type="VEuPathDB" id="VectorBase:MDOA009145"/>
<feature type="region of interest" description="Disordered" evidence="1">
    <location>
        <begin position="1"/>
        <end position="79"/>
    </location>
</feature>
<accession>T1PNW5</accession>
<proteinExistence type="evidence at transcript level"/>
<reference evidence="2" key="1">
    <citation type="submission" date="2012-08" db="EMBL/GenBank/DDBJ databases">
        <title>Transcriptome of adult Musca domestica launches a platform for comparative house fly gene expression and characterization of differential gene expression among resistant and susceptible house flies.</title>
        <authorList>
            <person name="Liu N."/>
            <person name="Zhang L."/>
            <person name="Li M."/>
            <person name="Reid W."/>
        </authorList>
    </citation>
    <scope>NUCLEOTIDE SEQUENCE</scope>
    <source>
        <strain evidence="2">ALHF</strain>
        <tissue evidence="2">Whole body</tissue>
    </source>
</reference>
<feature type="region of interest" description="Disordered" evidence="1">
    <location>
        <begin position="571"/>
        <end position="606"/>
    </location>
</feature>
<dbReference type="EMBL" id="KA650456">
    <property type="protein sequence ID" value="AFP65085.1"/>
    <property type="molecule type" value="mRNA"/>
</dbReference>
<evidence type="ECO:0000256" key="1">
    <source>
        <dbReference type="SAM" id="MobiDB-lite"/>
    </source>
</evidence>
<dbReference type="AlphaFoldDB" id="T1PNW5"/>
<protein>
    <submittedName>
        <fullName evidence="2">Uncharacterized protein</fullName>
    </submittedName>
</protein>
<feature type="region of interest" description="Disordered" evidence="1">
    <location>
        <begin position="623"/>
        <end position="642"/>
    </location>
</feature>
<feature type="compositionally biased region" description="Polar residues" evidence="1">
    <location>
        <begin position="409"/>
        <end position="432"/>
    </location>
</feature>
<dbReference type="VEuPathDB" id="VectorBase:MDOA000296"/>